<dbReference type="AlphaFoldDB" id="A0A1I4UUR0"/>
<dbReference type="PANTHER" id="PTHR21327:SF34">
    <property type="entry name" value="3,4-DIHYDROXY-2-BUTANONE 4-PHOSPHATE SYNTHASE"/>
    <property type="match status" value="1"/>
</dbReference>
<dbReference type="Gene3D" id="3.40.50.10990">
    <property type="entry name" value="GTP cyclohydrolase II"/>
    <property type="match status" value="1"/>
</dbReference>
<feature type="domain" description="GTP cyclohydrolase II" evidence="15">
    <location>
        <begin position="215"/>
        <end position="370"/>
    </location>
</feature>
<dbReference type="GO" id="GO:0003935">
    <property type="term" value="F:GTP cyclohydrolase II activity"/>
    <property type="evidence" value="ECO:0007669"/>
    <property type="project" value="TreeGrafter"/>
</dbReference>
<evidence type="ECO:0000256" key="6">
    <source>
        <dbReference type="ARBA" id="ARBA00005520"/>
    </source>
</evidence>
<dbReference type="SUPFAM" id="SSF142695">
    <property type="entry name" value="RibA-like"/>
    <property type="match status" value="1"/>
</dbReference>
<dbReference type="STRING" id="684065.SAMN05421738_104129"/>
<evidence type="ECO:0000259" key="15">
    <source>
        <dbReference type="Pfam" id="PF00925"/>
    </source>
</evidence>
<name>A0A1I4UUR0_9FLAO</name>
<evidence type="ECO:0000256" key="11">
    <source>
        <dbReference type="ARBA" id="ARBA00022723"/>
    </source>
</evidence>
<evidence type="ECO:0000256" key="13">
    <source>
        <dbReference type="ARBA" id="ARBA00023211"/>
    </source>
</evidence>
<proteinExistence type="inferred from homology"/>
<dbReference type="Pfam" id="PF00926">
    <property type="entry name" value="DHBP_synthase"/>
    <property type="match status" value="1"/>
</dbReference>
<comment type="similarity">
    <text evidence="7">In the C-terminal section; belongs to the GTP cyclohydrolase II family.</text>
</comment>
<evidence type="ECO:0000256" key="10">
    <source>
        <dbReference type="ARBA" id="ARBA00022619"/>
    </source>
</evidence>
<dbReference type="RefSeq" id="WP_092907131.1">
    <property type="nucleotide sequence ID" value="NZ_FOUZ01000004.1"/>
</dbReference>
<protein>
    <recommendedName>
        <fullName evidence="9">3,4-dihydroxy-2-butanone 4-phosphate synthase</fullName>
        <ecNumber evidence="8">4.1.99.12</ecNumber>
    </recommendedName>
</protein>
<dbReference type="GO" id="GO:0009231">
    <property type="term" value="P:riboflavin biosynthetic process"/>
    <property type="evidence" value="ECO:0007669"/>
    <property type="project" value="UniProtKB-UniPathway"/>
</dbReference>
<comment type="pathway">
    <text evidence="5">Cofactor biosynthesis; riboflavin biosynthesis; 2-hydroxy-3-oxobutyl phosphate from D-ribulose 5-phosphate: step 1/1.</text>
</comment>
<evidence type="ECO:0000256" key="1">
    <source>
        <dbReference type="ARBA" id="ARBA00000141"/>
    </source>
</evidence>
<keyword evidence="10" id="KW-0686">Riboflavin biosynthesis</keyword>
<dbReference type="InterPro" id="IPR017945">
    <property type="entry name" value="DHBP_synth_RibB-like_a/b_dom"/>
</dbReference>
<dbReference type="PIRSF" id="PIRSF001259">
    <property type="entry name" value="RibA"/>
    <property type="match status" value="1"/>
</dbReference>
<dbReference type="NCBIfam" id="TIGR00506">
    <property type="entry name" value="ribB"/>
    <property type="match status" value="1"/>
</dbReference>
<comment type="cofactor">
    <cofactor evidence="2">
        <name>Mn(2+)</name>
        <dbReference type="ChEBI" id="CHEBI:29035"/>
    </cofactor>
</comment>
<comment type="function">
    <text evidence="4">Catalyzes the conversion of D-ribulose 5-phosphate to formate and 3,4-dihydroxy-2-butanone 4-phosphate.</text>
</comment>
<accession>A0A1I4UUR0</accession>
<keyword evidence="17" id="KW-1185">Reference proteome</keyword>
<evidence type="ECO:0000313" key="16">
    <source>
        <dbReference type="EMBL" id="SFM92625.1"/>
    </source>
</evidence>
<organism evidence="16 17">
    <name type="scientific">Algoriella xinjiangensis</name>
    <dbReference type="NCBI Taxonomy" id="684065"/>
    <lineage>
        <taxon>Bacteria</taxon>
        <taxon>Pseudomonadati</taxon>
        <taxon>Bacteroidota</taxon>
        <taxon>Flavobacteriia</taxon>
        <taxon>Flavobacteriales</taxon>
        <taxon>Weeksellaceae</taxon>
        <taxon>Algoriella</taxon>
    </lineage>
</organism>
<keyword evidence="14" id="KW-0456">Lyase</keyword>
<dbReference type="GO" id="GO:0008686">
    <property type="term" value="F:3,4-dihydroxy-2-butanone-4-phosphate synthase activity"/>
    <property type="evidence" value="ECO:0007669"/>
    <property type="project" value="UniProtKB-EC"/>
</dbReference>
<gene>
    <name evidence="16" type="ORF">SAMN05421738_104129</name>
</gene>
<evidence type="ECO:0000256" key="2">
    <source>
        <dbReference type="ARBA" id="ARBA00001936"/>
    </source>
</evidence>
<dbReference type="GO" id="GO:0046872">
    <property type="term" value="F:metal ion binding"/>
    <property type="evidence" value="ECO:0007669"/>
    <property type="project" value="UniProtKB-KW"/>
</dbReference>
<dbReference type="FunFam" id="3.90.870.10:FF:000001">
    <property type="entry name" value="Riboflavin biosynthesis protein RibBA"/>
    <property type="match status" value="1"/>
</dbReference>
<dbReference type="Gene3D" id="3.90.870.10">
    <property type="entry name" value="DHBP synthase"/>
    <property type="match status" value="1"/>
</dbReference>
<dbReference type="Pfam" id="PF00925">
    <property type="entry name" value="GTP_cyclohydro2"/>
    <property type="match status" value="1"/>
</dbReference>
<dbReference type="InterPro" id="IPR036144">
    <property type="entry name" value="RibA-like_sf"/>
</dbReference>
<evidence type="ECO:0000256" key="4">
    <source>
        <dbReference type="ARBA" id="ARBA00002284"/>
    </source>
</evidence>
<dbReference type="OrthoDB" id="9793111at2"/>
<evidence type="ECO:0000256" key="3">
    <source>
        <dbReference type="ARBA" id="ARBA00001946"/>
    </source>
</evidence>
<dbReference type="InterPro" id="IPR000422">
    <property type="entry name" value="DHBP_synthase_RibB"/>
</dbReference>
<dbReference type="EC" id="4.1.99.12" evidence="8"/>
<comment type="catalytic activity">
    <reaction evidence="1">
        <text>D-ribulose 5-phosphate = (2S)-2-hydroxy-3-oxobutyl phosphate + formate + H(+)</text>
        <dbReference type="Rhea" id="RHEA:18457"/>
        <dbReference type="ChEBI" id="CHEBI:15378"/>
        <dbReference type="ChEBI" id="CHEBI:15740"/>
        <dbReference type="ChEBI" id="CHEBI:58121"/>
        <dbReference type="ChEBI" id="CHEBI:58830"/>
        <dbReference type="EC" id="4.1.99.12"/>
    </reaction>
</comment>
<keyword evidence="16" id="KW-0378">Hydrolase</keyword>
<dbReference type="UniPathway" id="UPA00275">
    <property type="reaction ID" value="UER00399"/>
</dbReference>
<evidence type="ECO:0000256" key="14">
    <source>
        <dbReference type="ARBA" id="ARBA00023239"/>
    </source>
</evidence>
<dbReference type="Proteomes" id="UP000199149">
    <property type="component" value="Unassembled WGS sequence"/>
</dbReference>
<evidence type="ECO:0000256" key="12">
    <source>
        <dbReference type="ARBA" id="ARBA00022842"/>
    </source>
</evidence>
<dbReference type="GO" id="GO:0005829">
    <property type="term" value="C:cytosol"/>
    <property type="evidence" value="ECO:0007669"/>
    <property type="project" value="TreeGrafter"/>
</dbReference>
<comment type="similarity">
    <text evidence="6">In the N-terminal section; belongs to the DHBP synthase family.</text>
</comment>
<evidence type="ECO:0000313" key="17">
    <source>
        <dbReference type="Proteomes" id="UP000199149"/>
    </source>
</evidence>
<dbReference type="InterPro" id="IPR032677">
    <property type="entry name" value="GTP_cyclohydro_II"/>
</dbReference>
<dbReference type="SUPFAM" id="SSF55821">
    <property type="entry name" value="YrdC/RibB"/>
    <property type="match status" value="1"/>
</dbReference>
<comment type="cofactor">
    <cofactor evidence="3">
        <name>Mg(2+)</name>
        <dbReference type="ChEBI" id="CHEBI:18420"/>
    </cofactor>
</comment>
<dbReference type="EMBL" id="FOUZ01000004">
    <property type="protein sequence ID" value="SFM92625.1"/>
    <property type="molecule type" value="Genomic_DNA"/>
</dbReference>
<evidence type="ECO:0000256" key="9">
    <source>
        <dbReference type="ARBA" id="ARBA00018836"/>
    </source>
</evidence>
<evidence type="ECO:0000256" key="5">
    <source>
        <dbReference type="ARBA" id="ARBA00004904"/>
    </source>
</evidence>
<keyword evidence="12" id="KW-0460">Magnesium</keyword>
<sequence>MEKISSQLNTISEALEDLKQGKVIIVVDDEDRENEGDFLCIAEFATPEVINFMVTHGRGLVCTPLTQQRCKALGLDLMVGHNTAIYETNFTVSVDLQGHGCTTGISASDRSKTIQALINEDTNPDDLGKPGHIFPLISKDGGVLVRMGHTEAAVDLARMAGHYPAGCIVEILKEDGEMARLPELLDIAKKFDLKIVSIEDLIAYRLENESLVKRIEQFPAKTKYGEYELVAYQQTNNSQVHFALTKGKWTKEDVVPVRVKSTNSYYDLFSALQNGETPLLEKAMNIINEEGKGVIIFINNIQNSELVEQKLEIFKSFSEGKSKSGVLPADEKDHGIGSQIIKDLGIQKMNLITRKPEEPHTTQYGLEIVKCSQL</sequence>
<dbReference type="PANTHER" id="PTHR21327">
    <property type="entry name" value="GTP CYCLOHYDROLASE II-RELATED"/>
    <property type="match status" value="1"/>
</dbReference>
<evidence type="ECO:0000256" key="7">
    <source>
        <dbReference type="ARBA" id="ARBA00008976"/>
    </source>
</evidence>
<evidence type="ECO:0000256" key="8">
    <source>
        <dbReference type="ARBA" id="ARBA00012153"/>
    </source>
</evidence>
<reference evidence="17" key="1">
    <citation type="submission" date="2016-10" db="EMBL/GenBank/DDBJ databases">
        <authorList>
            <person name="Varghese N."/>
            <person name="Submissions S."/>
        </authorList>
    </citation>
    <scope>NUCLEOTIDE SEQUENCE [LARGE SCALE GENOMIC DNA]</scope>
    <source>
        <strain evidence="17">XJ109</strain>
    </source>
</reference>
<keyword evidence="11" id="KW-0479">Metal-binding</keyword>
<keyword evidence="13" id="KW-0464">Manganese</keyword>